<sequence>MRHVVGVLGVLAALFGSLFTLQGFGVVQGSPMSNTTTWSVLGPIIALVGLGLAVWAWRPRR</sequence>
<dbReference type="AlphaFoldDB" id="A0A255DGZ9"/>
<keyword evidence="1" id="KW-0472">Membrane</keyword>
<keyword evidence="1" id="KW-0812">Transmembrane</keyword>
<reference evidence="2 3" key="1">
    <citation type="submission" date="2017-07" db="EMBL/GenBank/DDBJ databases">
        <title>The new phylogeny of genus Mycobacterium.</title>
        <authorList>
            <person name="Tortoli E."/>
            <person name="Trovato A."/>
            <person name="Cirillo D.M."/>
        </authorList>
    </citation>
    <scope>NUCLEOTIDE SEQUENCE [LARGE SCALE GENOMIC DNA]</scope>
    <source>
        <strain evidence="2 3">ATCC 33027</strain>
    </source>
</reference>
<feature type="transmembrane region" description="Helical" evidence="1">
    <location>
        <begin position="36"/>
        <end position="57"/>
    </location>
</feature>
<comment type="caution">
    <text evidence="2">The sequence shown here is derived from an EMBL/GenBank/DDBJ whole genome shotgun (WGS) entry which is preliminary data.</text>
</comment>
<accession>A0A255DGZ9</accession>
<evidence type="ECO:0000313" key="2">
    <source>
        <dbReference type="EMBL" id="OYN76495.1"/>
    </source>
</evidence>
<evidence type="ECO:0000313" key="3">
    <source>
        <dbReference type="Proteomes" id="UP000216063"/>
    </source>
</evidence>
<name>A0A255DGZ9_9MYCO</name>
<dbReference type="Proteomes" id="UP000216063">
    <property type="component" value="Unassembled WGS sequence"/>
</dbReference>
<evidence type="ECO:0000256" key="1">
    <source>
        <dbReference type="SAM" id="Phobius"/>
    </source>
</evidence>
<dbReference type="OrthoDB" id="4640879at2"/>
<gene>
    <name evidence="2" type="ORF">CG716_21605</name>
</gene>
<protein>
    <recommendedName>
        <fullName evidence="4">Integral membrane protein</fullName>
    </recommendedName>
</protein>
<keyword evidence="3" id="KW-1185">Reference proteome</keyword>
<proteinExistence type="predicted"/>
<organism evidence="2 3">
    <name type="scientific">Mycolicibacterium sphagni</name>
    <dbReference type="NCBI Taxonomy" id="1786"/>
    <lineage>
        <taxon>Bacteria</taxon>
        <taxon>Bacillati</taxon>
        <taxon>Actinomycetota</taxon>
        <taxon>Actinomycetes</taxon>
        <taxon>Mycobacteriales</taxon>
        <taxon>Mycobacteriaceae</taxon>
        <taxon>Mycolicibacterium</taxon>
    </lineage>
</organism>
<dbReference type="EMBL" id="NOZR01000021">
    <property type="protein sequence ID" value="OYN76495.1"/>
    <property type="molecule type" value="Genomic_DNA"/>
</dbReference>
<keyword evidence="1" id="KW-1133">Transmembrane helix</keyword>
<dbReference type="RefSeq" id="WP_094483164.1">
    <property type="nucleotide sequence ID" value="NZ_JACKSC010000324.1"/>
</dbReference>
<evidence type="ECO:0008006" key="4">
    <source>
        <dbReference type="Google" id="ProtNLM"/>
    </source>
</evidence>